<reference evidence="1" key="2">
    <citation type="submission" date="2018-05" db="EMBL/GenBank/DDBJ databases">
        <title>OpunRS2 (Oryza punctata Reference Sequence Version 2).</title>
        <authorList>
            <person name="Zhang J."/>
            <person name="Kudrna D."/>
            <person name="Lee S."/>
            <person name="Talag J."/>
            <person name="Welchert J."/>
            <person name="Wing R.A."/>
        </authorList>
    </citation>
    <scope>NUCLEOTIDE SEQUENCE [LARGE SCALE GENOMIC DNA]</scope>
</reference>
<evidence type="ECO:0000313" key="2">
    <source>
        <dbReference type="Proteomes" id="UP000026962"/>
    </source>
</evidence>
<dbReference type="Gramene" id="OPUNC11G08970.1">
    <property type="protein sequence ID" value="OPUNC11G08970.1"/>
    <property type="gene ID" value="OPUNC11G08970"/>
</dbReference>
<evidence type="ECO:0000313" key="1">
    <source>
        <dbReference type="EnsemblPlants" id="OPUNC11G08970.1"/>
    </source>
</evidence>
<name>A0A0E0MEN0_ORYPU</name>
<accession>A0A0E0MEN0</accession>
<dbReference type="HOGENOM" id="CLU_1177026_0_0_1"/>
<dbReference type="EnsemblPlants" id="OPUNC11G08970.1">
    <property type="protein sequence ID" value="OPUNC11G08970.1"/>
    <property type="gene ID" value="OPUNC11G08970"/>
</dbReference>
<keyword evidence="2" id="KW-1185">Reference proteome</keyword>
<protein>
    <submittedName>
        <fullName evidence="1">Uncharacterized protein</fullName>
    </submittedName>
</protein>
<proteinExistence type="predicted"/>
<organism evidence="1">
    <name type="scientific">Oryza punctata</name>
    <name type="common">Red rice</name>
    <dbReference type="NCBI Taxonomy" id="4537"/>
    <lineage>
        <taxon>Eukaryota</taxon>
        <taxon>Viridiplantae</taxon>
        <taxon>Streptophyta</taxon>
        <taxon>Embryophyta</taxon>
        <taxon>Tracheophyta</taxon>
        <taxon>Spermatophyta</taxon>
        <taxon>Magnoliopsida</taxon>
        <taxon>Liliopsida</taxon>
        <taxon>Poales</taxon>
        <taxon>Poaceae</taxon>
        <taxon>BOP clade</taxon>
        <taxon>Oryzoideae</taxon>
        <taxon>Oryzeae</taxon>
        <taxon>Oryzinae</taxon>
        <taxon>Oryza</taxon>
    </lineage>
</organism>
<dbReference type="AlphaFoldDB" id="A0A0E0MEN0"/>
<dbReference type="Proteomes" id="UP000026962">
    <property type="component" value="Chromosome 11"/>
</dbReference>
<sequence>MHLRGTIQYSIQLHITTAVYPAHLAPPLHSFRTASRFPPFPFPCSSHCPNSGDAISSHAPTTQVAVKPEATPLGPSAGTFSLFDTTYEGTQLGESVSKRNIVSTVILNGKAAHCCWCKNISVIMNRNEASFTSLRLKEPSPRAGPFTGLDYRAVRPTARRLVLLTRSNIRCDMNPLRPLKPMGHGSASRANYSLAQQNIVVHQTGIILDTDTKGDALLNVYTGSPPHPSYITTSKE</sequence>
<reference evidence="1" key="1">
    <citation type="submission" date="2015-04" db="UniProtKB">
        <authorList>
            <consortium name="EnsemblPlants"/>
        </authorList>
    </citation>
    <scope>IDENTIFICATION</scope>
</reference>